<sequence>MLAVVVFVPSAPLLVPELAGPAAFDTEPVRAAVDDVVGDGRAAGADRWILVGASDDPATGVVQESGSGGFGRFGVDVRVRLHDGTGPRMSLSALIGAWLRERGGLDPMEPLIVGRDTAPGDCATLGAGLGQGLRDCADRVGLLVVGDGSYALTPKSPGGERRESAVALNDAIVAAVGDADTRTLAALDPQACAAEGVAGRVAWQVAAAAVEQAGRPVVAKTRYADAPFGVGYIAATWTLDDRS</sequence>
<dbReference type="Proteomes" id="UP000035021">
    <property type="component" value="Unassembled WGS sequence"/>
</dbReference>
<gene>
    <name evidence="1" type="ORF">GP2_006_01050</name>
</gene>
<name>A0ABQ0IH77_9ACTN</name>
<organism evidence="1 2">
    <name type="scientific">Gordonia paraffinivorans NBRC 108238</name>
    <dbReference type="NCBI Taxonomy" id="1223543"/>
    <lineage>
        <taxon>Bacteria</taxon>
        <taxon>Bacillati</taxon>
        <taxon>Actinomycetota</taxon>
        <taxon>Actinomycetes</taxon>
        <taxon>Mycobacteriales</taxon>
        <taxon>Gordoniaceae</taxon>
        <taxon>Gordonia</taxon>
    </lineage>
</organism>
<dbReference type="Gene3D" id="3.40.830.10">
    <property type="entry name" value="LigB-like"/>
    <property type="match status" value="1"/>
</dbReference>
<dbReference type="RefSeq" id="WP_006899186.1">
    <property type="nucleotide sequence ID" value="NZ_BAOQ01000006.1"/>
</dbReference>
<reference evidence="1 2" key="1">
    <citation type="submission" date="2013-02" db="EMBL/GenBank/DDBJ databases">
        <title>Whole genome shotgun sequence of Gordonia paraffinivorans NBRC 108238.</title>
        <authorList>
            <person name="Isaki-Nakamura S."/>
            <person name="Hosoyama A."/>
            <person name="Tsuchikane K."/>
            <person name="Ando Y."/>
            <person name="Baba S."/>
            <person name="Ohji S."/>
            <person name="Hamada M."/>
            <person name="Tamura T."/>
            <person name="Yamazoe A."/>
            <person name="Yamazaki S."/>
            <person name="Fujita N."/>
        </authorList>
    </citation>
    <scope>NUCLEOTIDE SEQUENCE [LARGE SCALE GENOMIC DNA]</scope>
    <source>
        <strain evidence="1 2">NBRC 108238</strain>
    </source>
</reference>
<dbReference type="EMBL" id="BAOQ01000006">
    <property type="protein sequence ID" value="GAC82949.1"/>
    <property type="molecule type" value="Genomic_DNA"/>
</dbReference>
<proteinExistence type="predicted"/>
<accession>A0ABQ0IH77</accession>
<evidence type="ECO:0000313" key="2">
    <source>
        <dbReference type="Proteomes" id="UP000035021"/>
    </source>
</evidence>
<keyword evidence="2" id="KW-1185">Reference proteome</keyword>
<protein>
    <submittedName>
        <fullName evidence="1">Uncharacterized protein</fullName>
    </submittedName>
</protein>
<evidence type="ECO:0000313" key="1">
    <source>
        <dbReference type="EMBL" id="GAC82949.1"/>
    </source>
</evidence>
<comment type="caution">
    <text evidence="1">The sequence shown here is derived from an EMBL/GenBank/DDBJ whole genome shotgun (WGS) entry which is preliminary data.</text>
</comment>